<dbReference type="OrthoDB" id="5405544at2"/>
<dbReference type="InterPro" id="IPR050595">
    <property type="entry name" value="Bact_response_regulator"/>
</dbReference>
<dbReference type="GO" id="GO:0000160">
    <property type="term" value="P:phosphorelay signal transduction system"/>
    <property type="evidence" value="ECO:0007669"/>
    <property type="project" value="InterPro"/>
</dbReference>
<keyword evidence="5" id="KW-1185">Reference proteome</keyword>
<dbReference type="Gene3D" id="3.40.50.2300">
    <property type="match status" value="1"/>
</dbReference>
<feature type="domain" description="Response regulatory" evidence="3">
    <location>
        <begin position="3"/>
        <end position="117"/>
    </location>
</feature>
<evidence type="ECO:0000259" key="3">
    <source>
        <dbReference type="PROSITE" id="PS50110"/>
    </source>
</evidence>
<reference evidence="5" key="1">
    <citation type="submission" date="2017-02" db="EMBL/GenBank/DDBJ databases">
        <authorList>
            <person name="Varghese N."/>
            <person name="Submissions S."/>
        </authorList>
    </citation>
    <scope>NUCLEOTIDE SEQUENCE [LARGE SCALE GENOMIC DNA]</scope>
    <source>
        <strain evidence="5">ATCC BAA-34</strain>
    </source>
</reference>
<dbReference type="AlphaFoldDB" id="A0A1T4N314"/>
<dbReference type="Pfam" id="PF00072">
    <property type="entry name" value="Response_reg"/>
    <property type="match status" value="1"/>
</dbReference>
<dbReference type="EMBL" id="FUWR01000006">
    <property type="protein sequence ID" value="SJZ73496.1"/>
    <property type="molecule type" value="Genomic_DNA"/>
</dbReference>
<keyword evidence="1" id="KW-0597">Phosphoprotein</keyword>
<evidence type="ECO:0000313" key="5">
    <source>
        <dbReference type="Proteomes" id="UP000190102"/>
    </source>
</evidence>
<accession>A0A1T4N314</accession>
<dbReference type="PANTHER" id="PTHR44591">
    <property type="entry name" value="STRESS RESPONSE REGULATOR PROTEIN 1"/>
    <property type="match status" value="1"/>
</dbReference>
<dbReference type="RefSeq" id="WP_012469764.1">
    <property type="nucleotide sequence ID" value="NZ_FUWR01000006.1"/>
</dbReference>
<dbReference type="InterPro" id="IPR011006">
    <property type="entry name" value="CheY-like_superfamily"/>
</dbReference>
<dbReference type="SUPFAM" id="SSF52172">
    <property type="entry name" value="CheY-like"/>
    <property type="match status" value="1"/>
</dbReference>
<dbReference type="CDD" id="cd00156">
    <property type="entry name" value="REC"/>
    <property type="match status" value="1"/>
</dbReference>
<evidence type="ECO:0000256" key="1">
    <source>
        <dbReference type="ARBA" id="ARBA00022553"/>
    </source>
</evidence>
<evidence type="ECO:0000313" key="4">
    <source>
        <dbReference type="EMBL" id="SJZ73496.1"/>
    </source>
</evidence>
<dbReference type="PANTHER" id="PTHR44591:SF20">
    <property type="entry name" value="PROTEIN PILH"/>
    <property type="match status" value="1"/>
</dbReference>
<name>A0A1T4N314_9BACT</name>
<protein>
    <submittedName>
        <fullName evidence="4">Response regulator receiver domain-containing protein</fullName>
    </submittedName>
</protein>
<organism evidence="4 5">
    <name type="scientific">Trichlorobacter thiogenes</name>
    <dbReference type="NCBI Taxonomy" id="115783"/>
    <lineage>
        <taxon>Bacteria</taxon>
        <taxon>Pseudomonadati</taxon>
        <taxon>Thermodesulfobacteriota</taxon>
        <taxon>Desulfuromonadia</taxon>
        <taxon>Geobacterales</taxon>
        <taxon>Geobacteraceae</taxon>
        <taxon>Trichlorobacter</taxon>
    </lineage>
</organism>
<dbReference type="PROSITE" id="PS50110">
    <property type="entry name" value="RESPONSE_REGULATORY"/>
    <property type="match status" value="1"/>
</dbReference>
<dbReference type="InterPro" id="IPR001789">
    <property type="entry name" value="Sig_transdc_resp-reg_receiver"/>
</dbReference>
<proteinExistence type="predicted"/>
<comment type="caution">
    <text evidence="2">Lacks conserved residue(s) required for the propagation of feature annotation.</text>
</comment>
<gene>
    <name evidence="4" type="ORF">SAMN02745119_01495</name>
</gene>
<dbReference type="Proteomes" id="UP000190102">
    <property type="component" value="Unassembled WGS sequence"/>
</dbReference>
<evidence type="ECO:0000256" key="2">
    <source>
        <dbReference type="PROSITE-ProRule" id="PRU00169"/>
    </source>
</evidence>
<dbReference type="STRING" id="115783.SAMN02745119_01495"/>
<sequence length="126" mass="13901">MQGVLIADENVESRKVLADLCIEAGYNVMVTTSAANVLHGILKKSAQVVLLSSEFDELAAAELIPLLKKCSRDLTIILVSDETSLPVIRKMRKEGIFYHSLKPIDPADREELRQAVACAFENMKNS</sequence>
<dbReference type="SMART" id="SM00448">
    <property type="entry name" value="REC"/>
    <property type="match status" value="1"/>
</dbReference>